<feature type="chain" id="PRO_5042913592" evidence="2">
    <location>
        <begin position="20"/>
        <end position="518"/>
    </location>
</feature>
<feature type="region of interest" description="Disordered" evidence="1">
    <location>
        <begin position="25"/>
        <end position="71"/>
    </location>
</feature>
<dbReference type="Proteomes" id="UP001381693">
    <property type="component" value="Unassembled WGS sequence"/>
</dbReference>
<reference evidence="3 4" key="1">
    <citation type="submission" date="2023-11" db="EMBL/GenBank/DDBJ databases">
        <title>Halocaridina rubra genome assembly.</title>
        <authorList>
            <person name="Smith C."/>
        </authorList>
    </citation>
    <scope>NUCLEOTIDE SEQUENCE [LARGE SCALE GENOMIC DNA]</scope>
    <source>
        <strain evidence="3">EP-1</strain>
        <tissue evidence="3">Whole</tissue>
    </source>
</reference>
<feature type="compositionally biased region" description="Polar residues" evidence="1">
    <location>
        <begin position="202"/>
        <end position="217"/>
    </location>
</feature>
<feature type="compositionally biased region" description="Basic and acidic residues" evidence="1">
    <location>
        <begin position="53"/>
        <end position="64"/>
    </location>
</feature>
<feature type="region of interest" description="Disordered" evidence="1">
    <location>
        <begin position="188"/>
        <end position="217"/>
    </location>
</feature>
<protein>
    <submittedName>
        <fullName evidence="3">Uncharacterized protein</fullName>
    </submittedName>
</protein>
<feature type="compositionally biased region" description="Basic and acidic residues" evidence="1">
    <location>
        <begin position="33"/>
        <end position="42"/>
    </location>
</feature>
<keyword evidence="2" id="KW-0732">Signal</keyword>
<feature type="compositionally biased region" description="Low complexity" evidence="1">
    <location>
        <begin position="474"/>
        <end position="483"/>
    </location>
</feature>
<feature type="compositionally biased region" description="Basic and acidic residues" evidence="1">
    <location>
        <begin position="188"/>
        <end position="201"/>
    </location>
</feature>
<proteinExistence type="predicted"/>
<dbReference type="EMBL" id="JAXCGZ010005839">
    <property type="protein sequence ID" value="KAK7080636.1"/>
    <property type="molecule type" value="Genomic_DNA"/>
</dbReference>
<gene>
    <name evidence="3" type="ORF">SK128_002594</name>
</gene>
<feature type="region of interest" description="Disordered" evidence="1">
    <location>
        <begin position="404"/>
        <end position="423"/>
    </location>
</feature>
<name>A0AAN8XD18_HALRR</name>
<feature type="signal peptide" evidence="2">
    <location>
        <begin position="1"/>
        <end position="19"/>
    </location>
</feature>
<organism evidence="3 4">
    <name type="scientific">Halocaridina rubra</name>
    <name type="common">Hawaiian red shrimp</name>
    <dbReference type="NCBI Taxonomy" id="373956"/>
    <lineage>
        <taxon>Eukaryota</taxon>
        <taxon>Metazoa</taxon>
        <taxon>Ecdysozoa</taxon>
        <taxon>Arthropoda</taxon>
        <taxon>Crustacea</taxon>
        <taxon>Multicrustacea</taxon>
        <taxon>Malacostraca</taxon>
        <taxon>Eumalacostraca</taxon>
        <taxon>Eucarida</taxon>
        <taxon>Decapoda</taxon>
        <taxon>Pleocyemata</taxon>
        <taxon>Caridea</taxon>
        <taxon>Atyoidea</taxon>
        <taxon>Atyidae</taxon>
        <taxon>Halocaridina</taxon>
    </lineage>
</organism>
<evidence type="ECO:0000256" key="2">
    <source>
        <dbReference type="SAM" id="SignalP"/>
    </source>
</evidence>
<feature type="compositionally biased region" description="Basic and acidic residues" evidence="1">
    <location>
        <begin position="486"/>
        <end position="497"/>
    </location>
</feature>
<evidence type="ECO:0000313" key="4">
    <source>
        <dbReference type="Proteomes" id="UP001381693"/>
    </source>
</evidence>
<comment type="caution">
    <text evidence="3">The sequence shown here is derived from an EMBL/GenBank/DDBJ whole genome shotgun (WGS) entry which is preliminary data.</text>
</comment>
<evidence type="ECO:0000313" key="3">
    <source>
        <dbReference type="EMBL" id="KAK7080636.1"/>
    </source>
</evidence>
<sequence>MLKNISGLLCAILILEINAAYNRDETGDGNYRIQDRTPRENSEQGTTSIWDPENTKTAHHRSQEPTENVPELSHAEGIVQEVSAGEELNALLNCNAFTHVIYLLRKAETDLRSTVIRPTYSTENLPIDRARFQLGKARFWVQKLHLQMRRLYRSCLHLGAFKDFLKAHAHALQQENMLGLHSASYNERKMSNEEQRREDISGQRSQNRGNFGRVQSTQNSNRVLLSRGNVSIYNIQRNNLAYNVDRKNRGRLYASLGTELVKMVERNSVLDIAKILQKLVDLEERWRMKASQQTNSNEGFKTQIEIGGLLREVPPYFLSVALGPRILHNGLLEHISRSKKFLTLTRGLAPAMLRVGGSAANFLTFNDNAKQFARNGDNVSSLAKGDVISPDSALYLQRLQGTGSGDMVQSAGHSTNLTDSKETEIETLPRDQAMADEEVEDDCVFDFKWHSFYKTKPQNDSTYDVLKAILRASEVNSSSSNDSENAEMRDEPSKPDVETCDSYEGGKLENFTISGNHL</sequence>
<accession>A0AAN8XD18</accession>
<dbReference type="AlphaFoldDB" id="A0AAN8XD18"/>
<feature type="region of interest" description="Disordered" evidence="1">
    <location>
        <begin position="474"/>
        <end position="518"/>
    </location>
</feature>
<evidence type="ECO:0000256" key="1">
    <source>
        <dbReference type="SAM" id="MobiDB-lite"/>
    </source>
</evidence>
<keyword evidence="4" id="KW-1185">Reference proteome</keyword>